<evidence type="ECO:0000313" key="5">
    <source>
        <dbReference type="Proteomes" id="UP001500618"/>
    </source>
</evidence>
<feature type="active site" description="Proton acceptor" evidence="3">
    <location>
        <position position="82"/>
    </location>
</feature>
<feature type="binding site" evidence="3">
    <location>
        <position position="33"/>
    </location>
    <ligand>
        <name>Mg(2+)</name>
        <dbReference type="ChEBI" id="CHEBI:18420"/>
    </ligand>
</feature>
<reference evidence="5" key="1">
    <citation type="journal article" date="2019" name="Int. J. Syst. Evol. Microbiol.">
        <title>The Global Catalogue of Microorganisms (GCM) 10K type strain sequencing project: providing services to taxonomists for standard genome sequencing and annotation.</title>
        <authorList>
            <consortium name="The Broad Institute Genomics Platform"/>
            <consortium name="The Broad Institute Genome Sequencing Center for Infectious Disease"/>
            <person name="Wu L."/>
            <person name="Ma J."/>
        </authorList>
    </citation>
    <scope>NUCLEOTIDE SEQUENCE [LARGE SCALE GENOMIC DNA]</scope>
    <source>
        <strain evidence="5">JCM 14718</strain>
    </source>
</reference>
<feature type="binding site" evidence="3">
    <location>
        <position position="207"/>
    </location>
    <ligand>
        <name>substrate</name>
    </ligand>
</feature>
<keyword evidence="1 3" id="KW-0808">Transferase</keyword>
<keyword evidence="3" id="KW-0479">Metal-binding</keyword>
<dbReference type="InterPro" id="IPR018520">
    <property type="entry name" value="UPP_synth-like_CS"/>
</dbReference>
<comment type="cofactor">
    <cofactor evidence="3">
        <name>Mg(2+)</name>
        <dbReference type="ChEBI" id="CHEBI:18420"/>
    </cofactor>
    <text evidence="3">Binds 2 magnesium ions per subunit.</text>
</comment>
<accession>A0ABP4TER0</accession>
<sequence>MALKDLAYGLYRRRLTRQLTKGPLPRHVGLIMDGNRRWARQMGFDNPSVGHRYGAEHVEDLLGWCAEAGIDHVTVFVASLDNLSSRAAPEVQFLLDIIENVVADHLARPASRWRVQVAGRLDALPDSTAHALKVAVDATRDRKVDGHVTVAVGYDGHQEITDAVRSLLTENGEAGRTLKQVAETLTPDDIAKHLYASDLPDPELVIRTSGEVRASGFLLWQTAHSDYHFCDAYWPAFRHIDFLRALRTYAQRKNAT</sequence>
<dbReference type="EMBL" id="BAAANY010000014">
    <property type="protein sequence ID" value="GAA1686875.1"/>
    <property type="molecule type" value="Genomic_DNA"/>
</dbReference>
<evidence type="ECO:0000313" key="4">
    <source>
        <dbReference type="EMBL" id="GAA1686875.1"/>
    </source>
</evidence>
<comment type="function">
    <text evidence="3">Catalyzes the condensation of isopentenyl diphosphate (IPP) with allylic pyrophosphates generating different type of terpenoids.</text>
</comment>
<dbReference type="PANTHER" id="PTHR10291:SF43">
    <property type="entry name" value="DEHYDRODOLICHYL DIPHOSPHATE SYNTHASE COMPLEX SUBUNIT DHDDS"/>
    <property type="match status" value="1"/>
</dbReference>
<name>A0ABP4TER0_9ACTN</name>
<feature type="binding site" evidence="3">
    <location>
        <position position="51"/>
    </location>
    <ligand>
        <name>substrate</name>
    </ligand>
</feature>
<dbReference type="CDD" id="cd00475">
    <property type="entry name" value="Cis_IPPS"/>
    <property type="match status" value="1"/>
</dbReference>
<proteinExistence type="inferred from homology"/>
<dbReference type="RefSeq" id="WP_163573841.1">
    <property type="nucleotide sequence ID" value="NZ_BAAANY010000014.1"/>
</dbReference>
<dbReference type="Proteomes" id="UP001500618">
    <property type="component" value="Unassembled WGS sequence"/>
</dbReference>
<evidence type="ECO:0000256" key="1">
    <source>
        <dbReference type="ARBA" id="ARBA00022679"/>
    </source>
</evidence>
<feature type="active site" evidence="3">
    <location>
        <position position="33"/>
    </location>
</feature>
<organism evidence="4 5">
    <name type="scientific">Fodinicola feengrottensis</name>
    <dbReference type="NCBI Taxonomy" id="435914"/>
    <lineage>
        <taxon>Bacteria</taxon>
        <taxon>Bacillati</taxon>
        <taxon>Actinomycetota</taxon>
        <taxon>Actinomycetes</taxon>
        <taxon>Mycobacteriales</taxon>
        <taxon>Fodinicola</taxon>
    </lineage>
</organism>
<dbReference type="NCBIfam" id="TIGR00055">
    <property type="entry name" value="uppS"/>
    <property type="match status" value="1"/>
</dbReference>
<feature type="binding site" evidence="3">
    <location>
        <begin position="34"/>
        <end position="37"/>
    </location>
    <ligand>
        <name>substrate</name>
    </ligand>
</feature>
<gene>
    <name evidence="4" type="ORF">GCM10009765_40490</name>
</gene>
<evidence type="ECO:0000256" key="3">
    <source>
        <dbReference type="HAMAP-Rule" id="MF_01139"/>
    </source>
</evidence>
<dbReference type="GO" id="GO:0016740">
    <property type="term" value="F:transferase activity"/>
    <property type="evidence" value="ECO:0007669"/>
    <property type="project" value="UniProtKB-KW"/>
</dbReference>
<comment type="subunit">
    <text evidence="3">Homodimer.</text>
</comment>
<evidence type="ECO:0000256" key="2">
    <source>
        <dbReference type="ARBA" id="ARBA00038453"/>
    </source>
</evidence>
<dbReference type="HAMAP" id="MF_01139">
    <property type="entry name" value="ISPT"/>
    <property type="match status" value="1"/>
</dbReference>
<keyword evidence="5" id="KW-1185">Reference proteome</keyword>
<feature type="binding site" evidence="3">
    <location>
        <position position="86"/>
    </location>
    <ligand>
        <name>substrate</name>
    </ligand>
</feature>
<dbReference type="Gene3D" id="3.40.1180.10">
    <property type="entry name" value="Decaprenyl diphosphate synthase-like"/>
    <property type="match status" value="1"/>
</dbReference>
<keyword evidence="3" id="KW-0460">Magnesium</keyword>
<comment type="caution">
    <text evidence="3">Lacks conserved residue(s) required for the propagation of feature annotation.</text>
</comment>
<dbReference type="SUPFAM" id="SSF64005">
    <property type="entry name" value="Undecaprenyl diphosphate synthase"/>
    <property type="match status" value="1"/>
</dbReference>
<dbReference type="EC" id="2.5.1.-" evidence="3"/>
<feature type="binding site" evidence="3">
    <location>
        <begin position="79"/>
        <end position="81"/>
    </location>
    <ligand>
        <name>substrate</name>
    </ligand>
</feature>
<comment type="caution">
    <text evidence="4">The sequence shown here is derived from an EMBL/GenBank/DDBJ whole genome shotgun (WGS) entry which is preliminary data.</text>
</comment>
<dbReference type="PANTHER" id="PTHR10291">
    <property type="entry name" value="DEHYDRODOLICHYL DIPHOSPHATE SYNTHASE FAMILY MEMBER"/>
    <property type="match status" value="1"/>
</dbReference>
<feature type="binding site" evidence="3">
    <location>
        <begin position="213"/>
        <end position="215"/>
    </location>
    <ligand>
        <name>substrate</name>
    </ligand>
</feature>
<dbReference type="InterPro" id="IPR036424">
    <property type="entry name" value="UPP_synth-like_sf"/>
</dbReference>
<feature type="binding site" evidence="3">
    <location>
        <position position="38"/>
    </location>
    <ligand>
        <name>substrate</name>
    </ligand>
</feature>
<dbReference type="Pfam" id="PF01255">
    <property type="entry name" value="Prenyltransf"/>
    <property type="match status" value="1"/>
</dbReference>
<dbReference type="InterPro" id="IPR001441">
    <property type="entry name" value="UPP_synth-like"/>
</dbReference>
<protein>
    <recommendedName>
        <fullName evidence="3">Isoprenyl transferase</fullName>
        <ecNumber evidence="3">2.5.1.-</ecNumber>
    </recommendedName>
</protein>
<comment type="similarity">
    <text evidence="2">Belongs to the UPP synthase family. Z-FPP synthase subfamily.</text>
</comment>
<dbReference type="PROSITE" id="PS01066">
    <property type="entry name" value="UPP_SYNTHASE"/>
    <property type="match status" value="1"/>
</dbReference>